<dbReference type="Pfam" id="PF01734">
    <property type="entry name" value="Patatin"/>
    <property type="match status" value="1"/>
</dbReference>
<evidence type="ECO:0000313" key="6">
    <source>
        <dbReference type="Proteomes" id="UP000446768"/>
    </source>
</evidence>
<dbReference type="GO" id="GO:0046475">
    <property type="term" value="P:glycerophospholipid catabolic process"/>
    <property type="evidence" value="ECO:0007669"/>
    <property type="project" value="TreeGrafter"/>
</dbReference>
<evidence type="ECO:0000259" key="4">
    <source>
        <dbReference type="Pfam" id="PF01734"/>
    </source>
</evidence>
<dbReference type="SUPFAM" id="SSF52151">
    <property type="entry name" value="FabD/lysophospholipase-like"/>
    <property type="match status" value="1"/>
</dbReference>
<protein>
    <recommendedName>
        <fullName evidence="4">PNPLA domain-containing protein</fullName>
    </recommendedName>
</protein>
<evidence type="ECO:0000256" key="3">
    <source>
        <dbReference type="SAM" id="Phobius"/>
    </source>
</evidence>
<accession>A0A7X2IUC0</accession>
<proteinExistence type="predicted"/>
<feature type="transmembrane region" description="Helical" evidence="3">
    <location>
        <begin position="454"/>
        <end position="475"/>
    </location>
</feature>
<feature type="transmembrane region" description="Helical" evidence="3">
    <location>
        <begin position="621"/>
        <end position="643"/>
    </location>
</feature>
<dbReference type="InterPro" id="IPR016035">
    <property type="entry name" value="Acyl_Trfase/lysoPLipase"/>
</dbReference>
<sequence length="1119" mass="123547">MDTHYTWLADQALPLPMQQEELRNIALRRALQQPPGEAQQAPRAVADSLTGLALSGGGIRSATFGLGVLEALKEQDRLRSIDYLSTVSGGGYIGAWLSANCRRAAGRRDALANDKVPAAIGGNRLYRHCYAQAATDWLSRTANWRESIAHLRRYSNYLSPQFGIFSADAWSMVTTWVRNALLVQVTVILFMAALLLVPRPLLWLFTAWPDMGNWRWTSVVLFVLAVSGVAANHWRLTTRRDVPQLKARHWKAGVLCSAACIAVAYGICYYMDYSPFEDKRNSLTLSLLTAIPIMLAGLFLLPAGVRLAKPMLYAGRRLIPGWIAARAPRRIDYGQGLTQALVIIPLLLTGYFLSAVMWGLAVGSHVPSSMVDLGTYGQFFMEGWRYWPFPLALTFVALWPLSYFSRVPSRRSLLAALLAPLPSMVVLHALLSFIMLLMHQWAQLPDQRNWQQGAWYALVWGPALVLYAFSLTIVVQIGMLGRHSPEGVREWWSRLGAWLLVYGVAWMLVSVAAVFGPLWGLTALNSDWISLPALGGWLVSTLGGLIAGNAGSTQGPKVSVADTTFTGRLLNLLAVVGPYVFIAGMCIGVAALLHLVMVYTASDSCCTLAGMERYYWLDMSFPSPMVILSTLAGLLLAASVFAWRVDINVFSLNSFYRGRLSRCYLGATRFVPRERTPQRFTLFDDDDDMPMPDLGGEGLTPSTGPQRALAGPLHIVCCALNLGGSSDLSLHSRHAASYVLTPYRAGTGYYLRTDCGGYVPLGYRPIAQYCGRASQPTLAQAISVSGAAASPNMGYHTSPGTAFMLTMFNVRLGWWFPNPKLAHITRPSPSFSIRYLVKELFGAAEGRSNYLMISDGGHFENLAVYELVRRRCKVIIASDAECDHHYRFEGLGTLIRMCEVDFGVKVDIDFTEIVPVTAAGSETPWARRRFAIGSIDYGNGEHGVLIYLKAAMTGREDAAVLQYKARHPRFPHESTGDQFYGEDQFESYRQLGYDIAQAVFAQVAMYPDLISAAQALQQKYCGHRPHHPHGPGNLPPHVPPPLPIHRPQPHRLPTHASQPHGLHAQVSQAHLVQEHLVQEQLAQAQLAQPSLSQRIPPNVARPGHRVHAFRFIRGGRHAP</sequence>
<evidence type="ECO:0000256" key="2">
    <source>
        <dbReference type="SAM" id="MobiDB-lite"/>
    </source>
</evidence>
<dbReference type="EMBL" id="WKJJ01000030">
    <property type="protein sequence ID" value="MRV76285.1"/>
    <property type="molecule type" value="Genomic_DNA"/>
</dbReference>
<dbReference type="Proteomes" id="UP000446768">
    <property type="component" value="Unassembled WGS sequence"/>
</dbReference>
<keyword evidence="3" id="KW-1133">Transmembrane helix</keyword>
<keyword evidence="1" id="KW-0443">Lipid metabolism</keyword>
<evidence type="ECO:0000313" key="5">
    <source>
        <dbReference type="EMBL" id="MRV76285.1"/>
    </source>
</evidence>
<reference evidence="5 6" key="1">
    <citation type="submission" date="2019-11" db="EMBL/GenBank/DDBJ databases">
        <title>Novel species isolated from a subtropical stream in China.</title>
        <authorList>
            <person name="Lu H."/>
        </authorList>
    </citation>
    <scope>NUCLEOTIDE SEQUENCE [LARGE SCALE GENOMIC DNA]</scope>
    <source>
        <strain evidence="5 6">FT92W</strain>
    </source>
</reference>
<dbReference type="AlphaFoldDB" id="A0A7X2IUC0"/>
<feature type="transmembrane region" description="Helical" evidence="3">
    <location>
        <begin position="386"/>
        <end position="404"/>
    </location>
</feature>
<feature type="transmembrane region" description="Helical" evidence="3">
    <location>
        <begin position="495"/>
        <end position="516"/>
    </location>
</feature>
<feature type="transmembrane region" description="Helical" evidence="3">
    <location>
        <begin position="340"/>
        <end position="366"/>
    </location>
</feature>
<organism evidence="5 6">
    <name type="scientific">Pseudoduganella rivuli</name>
    <dbReference type="NCBI Taxonomy" id="2666085"/>
    <lineage>
        <taxon>Bacteria</taxon>
        <taxon>Pseudomonadati</taxon>
        <taxon>Pseudomonadota</taxon>
        <taxon>Betaproteobacteria</taxon>
        <taxon>Burkholderiales</taxon>
        <taxon>Oxalobacteraceae</taxon>
        <taxon>Telluria group</taxon>
        <taxon>Pseudoduganella</taxon>
    </lineage>
</organism>
<feature type="transmembrane region" description="Helical" evidence="3">
    <location>
        <begin position="569"/>
        <end position="601"/>
    </location>
</feature>
<gene>
    <name evidence="5" type="ORF">GJ700_31705</name>
</gene>
<keyword evidence="3" id="KW-0812">Transmembrane</keyword>
<feature type="transmembrane region" description="Helical" evidence="3">
    <location>
        <begin position="252"/>
        <end position="273"/>
    </location>
</feature>
<feature type="transmembrane region" description="Helical" evidence="3">
    <location>
        <begin position="285"/>
        <end position="308"/>
    </location>
</feature>
<dbReference type="InterPro" id="IPR002641">
    <property type="entry name" value="PNPLA_dom"/>
</dbReference>
<dbReference type="RefSeq" id="WP_154381653.1">
    <property type="nucleotide sequence ID" value="NZ_WKJJ01000030.1"/>
</dbReference>
<dbReference type="PANTHER" id="PTHR10728">
    <property type="entry name" value="CYTOSOLIC PHOSPHOLIPASE A2"/>
    <property type="match status" value="1"/>
</dbReference>
<comment type="caution">
    <text evidence="5">The sequence shown here is derived from an EMBL/GenBank/DDBJ whole genome shotgun (WGS) entry which is preliminary data.</text>
</comment>
<evidence type="ECO:0000256" key="1">
    <source>
        <dbReference type="ARBA" id="ARBA00023098"/>
    </source>
</evidence>
<keyword evidence="3" id="KW-0472">Membrane</keyword>
<dbReference type="GO" id="GO:0004623">
    <property type="term" value="F:phospholipase A2 activity"/>
    <property type="evidence" value="ECO:0007669"/>
    <property type="project" value="TreeGrafter"/>
</dbReference>
<name>A0A7X2IUC0_9BURK</name>
<dbReference type="Gene3D" id="3.40.1090.10">
    <property type="entry name" value="Cytosolic phospholipase A2 catalytic domain"/>
    <property type="match status" value="2"/>
</dbReference>
<dbReference type="PANTHER" id="PTHR10728:SF40">
    <property type="entry name" value="PATATIN FAMILY PROTEIN"/>
    <property type="match status" value="1"/>
</dbReference>
<feature type="domain" description="PNPLA" evidence="4">
    <location>
        <begin position="52"/>
        <end position="147"/>
    </location>
</feature>
<feature type="region of interest" description="Disordered" evidence="2">
    <location>
        <begin position="1021"/>
        <end position="1062"/>
    </location>
</feature>
<keyword evidence="6" id="KW-1185">Reference proteome</keyword>
<feature type="transmembrane region" description="Helical" evidence="3">
    <location>
        <begin position="416"/>
        <end position="442"/>
    </location>
</feature>
<dbReference type="GO" id="GO:0005829">
    <property type="term" value="C:cytosol"/>
    <property type="evidence" value="ECO:0007669"/>
    <property type="project" value="TreeGrafter"/>
</dbReference>
<feature type="transmembrane region" description="Helical" evidence="3">
    <location>
        <begin position="528"/>
        <end position="548"/>
    </location>
</feature>
<feature type="transmembrane region" description="Helical" evidence="3">
    <location>
        <begin position="214"/>
        <end position="231"/>
    </location>
</feature>
<feature type="transmembrane region" description="Helical" evidence="3">
    <location>
        <begin position="181"/>
        <end position="202"/>
    </location>
</feature>
<feature type="compositionally biased region" description="Pro residues" evidence="2">
    <location>
        <begin position="1033"/>
        <end position="1046"/>
    </location>
</feature>